<reference evidence="2" key="2">
    <citation type="journal article" date="2014" name="ISME J.">
        <title>Microbial stratification in low pH oxic and suboxic macroscopic growths along an acid mine drainage.</title>
        <authorList>
            <person name="Mendez-Garcia C."/>
            <person name="Mesa V."/>
            <person name="Sprenger R.R."/>
            <person name="Richter M."/>
            <person name="Diez M.S."/>
            <person name="Solano J."/>
            <person name="Bargiela R."/>
            <person name="Golyshina O.V."/>
            <person name="Manteca A."/>
            <person name="Ramos J.L."/>
            <person name="Gallego J.R."/>
            <person name="Llorente I."/>
            <person name="Martins Dos Santos V.A."/>
            <person name="Jensen O.N."/>
            <person name="Pelaez A.I."/>
            <person name="Sanchez J."/>
            <person name="Ferrer M."/>
        </authorList>
    </citation>
    <scope>NUCLEOTIDE SEQUENCE</scope>
</reference>
<dbReference type="SMART" id="SM00829">
    <property type="entry name" value="PKS_ER"/>
    <property type="match status" value="1"/>
</dbReference>
<dbReference type="Pfam" id="PF00107">
    <property type="entry name" value="ADH_zinc_N"/>
    <property type="match status" value="1"/>
</dbReference>
<accession>T1CBD2</accession>
<comment type="caution">
    <text evidence="2">The sequence shown here is derived from an EMBL/GenBank/DDBJ whole genome shotgun (WGS) entry which is preliminary data.</text>
</comment>
<dbReference type="PANTHER" id="PTHR45033">
    <property type="match status" value="1"/>
</dbReference>
<protein>
    <submittedName>
        <fullName evidence="2">Alcohol dehydrogenase zinc-binding domain protein</fullName>
    </submittedName>
</protein>
<dbReference type="GO" id="GO:0016491">
    <property type="term" value="F:oxidoreductase activity"/>
    <property type="evidence" value="ECO:0007669"/>
    <property type="project" value="InterPro"/>
</dbReference>
<gene>
    <name evidence="2" type="ORF">B1B_00152</name>
</gene>
<organism evidence="2">
    <name type="scientific">mine drainage metagenome</name>
    <dbReference type="NCBI Taxonomy" id="410659"/>
    <lineage>
        <taxon>unclassified sequences</taxon>
        <taxon>metagenomes</taxon>
        <taxon>ecological metagenomes</taxon>
    </lineage>
</organism>
<feature type="non-terminal residue" evidence="2">
    <location>
        <position position="203"/>
    </location>
</feature>
<dbReference type="Gene3D" id="3.40.50.720">
    <property type="entry name" value="NAD(P)-binding Rossmann-like Domain"/>
    <property type="match status" value="1"/>
</dbReference>
<dbReference type="InterPro" id="IPR036291">
    <property type="entry name" value="NAD(P)-bd_dom_sf"/>
</dbReference>
<dbReference type="EMBL" id="AUZY01000113">
    <property type="protein sequence ID" value="EQD79552.1"/>
    <property type="molecule type" value="Genomic_DNA"/>
</dbReference>
<evidence type="ECO:0000313" key="2">
    <source>
        <dbReference type="EMBL" id="EQD79552.1"/>
    </source>
</evidence>
<name>T1CBD2_9ZZZZ</name>
<proteinExistence type="predicted"/>
<sequence length="203" mass="21454">MDFETGGCAALVFMTAYRALYTVGELRGNDQVAIIGAGGGLATAAIQLAHLRGARVVVVTGSAEKGERTRALGADEVIFRSRGSEVDRELWRASGKRGFDVVFDSAGEATFAGSARALARGGRLVFCGATAGPMVTVDLRPLFWRGASLRGSTMATRQEFTEVLSLLRAGAVRPVVDQVFPLEEGPAALRRLARGTSSESWCS</sequence>
<reference evidence="2" key="1">
    <citation type="submission" date="2013-08" db="EMBL/GenBank/DDBJ databases">
        <authorList>
            <person name="Mendez C."/>
            <person name="Richter M."/>
            <person name="Ferrer M."/>
            <person name="Sanchez J."/>
        </authorList>
    </citation>
    <scope>NUCLEOTIDE SEQUENCE</scope>
</reference>
<dbReference type="AlphaFoldDB" id="T1CBD2"/>
<dbReference type="Gene3D" id="3.90.180.10">
    <property type="entry name" value="Medium-chain alcohol dehydrogenases, catalytic domain"/>
    <property type="match status" value="1"/>
</dbReference>
<evidence type="ECO:0000259" key="1">
    <source>
        <dbReference type="SMART" id="SM00829"/>
    </source>
</evidence>
<dbReference type="InterPro" id="IPR052711">
    <property type="entry name" value="Zinc_ADH-like"/>
</dbReference>
<dbReference type="PANTHER" id="PTHR45033:SF2">
    <property type="entry name" value="ZINC-TYPE ALCOHOL DEHYDROGENASE-LIKE PROTEIN C1773.06C"/>
    <property type="match status" value="1"/>
</dbReference>
<dbReference type="InterPro" id="IPR020843">
    <property type="entry name" value="ER"/>
</dbReference>
<dbReference type="SUPFAM" id="SSF51735">
    <property type="entry name" value="NAD(P)-binding Rossmann-fold domains"/>
    <property type="match status" value="1"/>
</dbReference>
<feature type="domain" description="Enoyl reductase (ER)" evidence="1">
    <location>
        <begin position="6"/>
        <end position="197"/>
    </location>
</feature>
<dbReference type="InterPro" id="IPR013149">
    <property type="entry name" value="ADH-like_C"/>
</dbReference>